<dbReference type="Proteomes" id="UP000295662">
    <property type="component" value="Unassembled WGS sequence"/>
</dbReference>
<dbReference type="OrthoDB" id="178162at2"/>
<gene>
    <name evidence="2" type="ORF">EI77_03978</name>
</gene>
<evidence type="ECO:0000313" key="3">
    <source>
        <dbReference type="Proteomes" id="UP000295662"/>
    </source>
</evidence>
<keyword evidence="3" id="KW-1185">Reference proteome</keyword>
<feature type="region of interest" description="Disordered" evidence="1">
    <location>
        <begin position="146"/>
        <end position="167"/>
    </location>
</feature>
<dbReference type="EMBL" id="SOCA01000010">
    <property type="protein sequence ID" value="TDU64528.1"/>
    <property type="molecule type" value="Genomic_DNA"/>
</dbReference>
<accession>A0A4R7RK53</accession>
<dbReference type="AlphaFoldDB" id="A0A4R7RK53"/>
<proteinExistence type="predicted"/>
<organism evidence="2 3">
    <name type="scientific">Prosthecobacter fusiformis</name>
    <dbReference type="NCBI Taxonomy" id="48464"/>
    <lineage>
        <taxon>Bacteria</taxon>
        <taxon>Pseudomonadati</taxon>
        <taxon>Verrucomicrobiota</taxon>
        <taxon>Verrucomicrobiia</taxon>
        <taxon>Verrucomicrobiales</taxon>
        <taxon>Verrucomicrobiaceae</taxon>
        <taxon>Prosthecobacter</taxon>
    </lineage>
</organism>
<evidence type="ECO:0000256" key="1">
    <source>
        <dbReference type="SAM" id="MobiDB-lite"/>
    </source>
</evidence>
<dbReference type="RefSeq" id="WP_133796972.1">
    <property type="nucleotide sequence ID" value="NZ_SOCA01000010.1"/>
</dbReference>
<comment type="caution">
    <text evidence="2">The sequence shown here is derived from an EMBL/GenBank/DDBJ whole genome shotgun (WGS) entry which is preliminary data.</text>
</comment>
<name>A0A4R7RK53_9BACT</name>
<dbReference type="PROSITE" id="PS51257">
    <property type="entry name" value="PROKAR_LIPOPROTEIN"/>
    <property type="match status" value="1"/>
</dbReference>
<evidence type="ECO:0008006" key="4">
    <source>
        <dbReference type="Google" id="ProtNLM"/>
    </source>
</evidence>
<reference evidence="2 3" key="1">
    <citation type="submission" date="2019-03" db="EMBL/GenBank/DDBJ databases">
        <title>Genomic Encyclopedia of Archaeal and Bacterial Type Strains, Phase II (KMG-II): from individual species to whole genera.</title>
        <authorList>
            <person name="Goeker M."/>
        </authorList>
    </citation>
    <scope>NUCLEOTIDE SEQUENCE [LARGE SCALE GENOMIC DNA]</scope>
    <source>
        <strain evidence="2 3">ATCC 25309</strain>
    </source>
</reference>
<evidence type="ECO:0000313" key="2">
    <source>
        <dbReference type="EMBL" id="TDU64528.1"/>
    </source>
</evidence>
<protein>
    <recommendedName>
        <fullName evidence="4">AsmA-like protein</fullName>
    </recommendedName>
</protein>
<sequence length="450" mass="48968">MKKLLFVFVILFVLAGACLGAASWWIMQKMGPETWVEMAEKNWNCRAHIDDAKLSLLTRPATLKFTGVRLAPRDLEVAKPYASRTPLPEGSAIVDIPEITLEVKLDDLLNRRLFVEHVRIVEPSVTEIQDAQGNSSLEALFKKPGSPEALAATPSTEPLPPDVDSNASVDSSPAFSFAVSSASIEKGRFDITTGTTQVMIQDLDFNLTGIDVDKNDLANHNRIQATLSSRIDVTGMARIDGAKRPAELAHLVLSGTGDIRPIHPVTLDWEPVSQLTLTLAKGSVLAGHMTIGDAAGKELRKLEEYGIDLAPVVIGGPLMEDATVMGNFAADRFITRSLTRFVFPEYEVAIEPKSWLNAAQDKHEIEFRLSCGPDLQARLLSGISHAKLGDSIARAVTKALSDDQGRMTFDIESTGSLSDPKVKPKTDRVLKNLMRGEGLGDLLEGLLKKL</sequence>